<feature type="domain" description="DUF1985" evidence="2">
    <location>
        <begin position="38"/>
        <end position="175"/>
    </location>
</feature>
<evidence type="ECO:0000313" key="4">
    <source>
        <dbReference type="Proteomes" id="UP001632038"/>
    </source>
</evidence>
<keyword evidence="4" id="KW-1185">Reference proteome</keyword>
<evidence type="ECO:0000313" key="3">
    <source>
        <dbReference type="EMBL" id="KAL3656084.1"/>
    </source>
</evidence>
<dbReference type="PANTHER" id="PTHR48449:SF1">
    <property type="entry name" value="DUF1985 DOMAIN-CONTAINING PROTEIN"/>
    <property type="match status" value="1"/>
</dbReference>
<feature type="compositionally biased region" description="Basic and acidic residues" evidence="1">
    <location>
        <begin position="325"/>
        <end position="341"/>
    </location>
</feature>
<evidence type="ECO:0000259" key="2">
    <source>
        <dbReference type="Pfam" id="PF09331"/>
    </source>
</evidence>
<reference evidence="4" key="1">
    <citation type="journal article" date="2024" name="IScience">
        <title>Strigolactones Initiate the Formation of Haustorium-like Structures in Castilleja.</title>
        <authorList>
            <person name="Buerger M."/>
            <person name="Peterson D."/>
            <person name="Chory J."/>
        </authorList>
    </citation>
    <scope>NUCLEOTIDE SEQUENCE [LARGE SCALE GENOMIC DNA]</scope>
</reference>
<dbReference type="AlphaFoldDB" id="A0ABD3EPD4"/>
<feature type="region of interest" description="Disordered" evidence="1">
    <location>
        <begin position="302"/>
        <end position="359"/>
    </location>
</feature>
<dbReference type="Pfam" id="PF09331">
    <property type="entry name" value="DUF1985"/>
    <property type="match status" value="1"/>
</dbReference>
<organism evidence="3 4">
    <name type="scientific">Castilleja foliolosa</name>
    <dbReference type="NCBI Taxonomy" id="1961234"/>
    <lineage>
        <taxon>Eukaryota</taxon>
        <taxon>Viridiplantae</taxon>
        <taxon>Streptophyta</taxon>
        <taxon>Embryophyta</taxon>
        <taxon>Tracheophyta</taxon>
        <taxon>Spermatophyta</taxon>
        <taxon>Magnoliopsida</taxon>
        <taxon>eudicotyledons</taxon>
        <taxon>Gunneridae</taxon>
        <taxon>Pentapetalae</taxon>
        <taxon>asterids</taxon>
        <taxon>lamiids</taxon>
        <taxon>Lamiales</taxon>
        <taxon>Orobanchaceae</taxon>
        <taxon>Pedicularideae</taxon>
        <taxon>Castillejinae</taxon>
        <taxon>Castilleja</taxon>
    </lineage>
</organism>
<protein>
    <recommendedName>
        <fullName evidence="2">DUF1985 domain-containing protein</fullName>
    </recommendedName>
</protein>
<evidence type="ECO:0000256" key="1">
    <source>
        <dbReference type="SAM" id="MobiDB-lite"/>
    </source>
</evidence>
<dbReference type="InterPro" id="IPR015410">
    <property type="entry name" value="DUF1985"/>
</dbReference>
<name>A0ABD3EPD4_9LAMI</name>
<dbReference type="PANTHER" id="PTHR48449">
    <property type="entry name" value="DUF1985 DOMAIN-CONTAINING PROTEIN"/>
    <property type="match status" value="1"/>
</dbReference>
<accession>A0ABD3EPD4</accession>
<gene>
    <name evidence="3" type="ORF">CASFOL_000480</name>
</gene>
<sequence>MLQRFRESCFGAYLQYPKTQVPSAVMHLMLSQQVIKEGAEEDELWFLVGDKFVRFSKYEYALVTDLRFGTTNFDPNAISRCPKKEVFRKFVDPENKYGKKGAPYDDVLDLLKKPPKALRRSPEDLLKIAKVLFVHGFLVGVDKRNNIANWLWVLVEREDEWETFPWGAYSFQILILRLKNVKAEKRTYHIYGFSHAFLHFIFEVVPGLAANITSKPKHKLVQPRILKRLVHIKTEDNILGFFDTKEPIECYETLEPTKKELVDYTWWNHVADDLRSSVKYIHRESQFKAGKAKYTALKRTREQSTVLAQSPVPAREQEDGSVPAVEERRQRKRARMTESPKRGPQCIVYEDTGGGETGE</sequence>
<comment type="caution">
    <text evidence="3">The sequence shown here is derived from an EMBL/GenBank/DDBJ whole genome shotgun (WGS) entry which is preliminary data.</text>
</comment>
<dbReference type="Proteomes" id="UP001632038">
    <property type="component" value="Unassembled WGS sequence"/>
</dbReference>
<proteinExistence type="predicted"/>
<dbReference type="EMBL" id="JAVIJP010000001">
    <property type="protein sequence ID" value="KAL3656084.1"/>
    <property type="molecule type" value="Genomic_DNA"/>
</dbReference>